<accession>A0ABR2HCG4</accession>
<dbReference type="PANTHER" id="PTHR11668:SF494">
    <property type="entry name" value="PROTEIN PHOSPHATASE, PUTATIVE-RELATED"/>
    <property type="match status" value="1"/>
</dbReference>
<dbReference type="InterPro" id="IPR006186">
    <property type="entry name" value="Ser/Thr-sp_prot-phosphatase"/>
</dbReference>
<comment type="similarity">
    <text evidence="1">Belongs to the PPP phosphatase family.</text>
</comment>
<dbReference type="Pfam" id="PF00149">
    <property type="entry name" value="Metallophos"/>
    <property type="match status" value="1"/>
</dbReference>
<protein>
    <recommendedName>
        <fullName evidence="1">Serine/threonine-protein phosphatase</fullName>
        <ecNumber evidence="1">3.1.3.16</ecNumber>
    </recommendedName>
</protein>
<keyword evidence="5" id="KW-1185">Reference proteome</keyword>
<dbReference type="InterPro" id="IPR029052">
    <property type="entry name" value="Metallo-depent_PP-like"/>
</dbReference>
<dbReference type="Gene3D" id="3.60.21.10">
    <property type="match status" value="1"/>
</dbReference>
<dbReference type="Proteomes" id="UP001470230">
    <property type="component" value="Unassembled WGS sequence"/>
</dbReference>
<evidence type="ECO:0000313" key="4">
    <source>
        <dbReference type="EMBL" id="KAK8844364.1"/>
    </source>
</evidence>
<keyword evidence="1" id="KW-0378">Hydrolase</keyword>
<dbReference type="InterPro" id="IPR050341">
    <property type="entry name" value="PP1_catalytic_subunit"/>
</dbReference>
<reference evidence="4 5" key="1">
    <citation type="submission" date="2024-04" db="EMBL/GenBank/DDBJ databases">
        <title>Tritrichomonas musculus Genome.</title>
        <authorList>
            <person name="Alves-Ferreira E."/>
            <person name="Grigg M."/>
            <person name="Lorenzi H."/>
            <person name="Galac M."/>
        </authorList>
    </citation>
    <scope>NUCLEOTIDE SEQUENCE [LARGE SCALE GENOMIC DNA]</scope>
    <source>
        <strain evidence="4 5">EAF2021</strain>
    </source>
</reference>
<evidence type="ECO:0000256" key="2">
    <source>
        <dbReference type="SAM" id="MobiDB-lite"/>
    </source>
</evidence>
<proteinExistence type="inferred from homology"/>
<name>A0ABR2HCG4_9EUKA</name>
<evidence type="ECO:0000256" key="1">
    <source>
        <dbReference type="RuleBase" id="RU004273"/>
    </source>
</evidence>
<dbReference type="PROSITE" id="PS00125">
    <property type="entry name" value="SER_THR_PHOSPHATASE"/>
    <property type="match status" value="1"/>
</dbReference>
<dbReference type="CDD" id="cd00144">
    <property type="entry name" value="MPP_PPP_family"/>
    <property type="match status" value="1"/>
</dbReference>
<dbReference type="PANTHER" id="PTHR11668">
    <property type="entry name" value="SERINE/THREONINE PROTEIN PHOSPHATASE"/>
    <property type="match status" value="1"/>
</dbReference>
<organism evidence="4 5">
    <name type="scientific">Tritrichomonas musculus</name>
    <dbReference type="NCBI Taxonomy" id="1915356"/>
    <lineage>
        <taxon>Eukaryota</taxon>
        <taxon>Metamonada</taxon>
        <taxon>Parabasalia</taxon>
        <taxon>Tritrichomonadida</taxon>
        <taxon>Tritrichomonadidae</taxon>
        <taxon>Tritrichomonas</taxon>
    </lineage>
</organism>
<dbReference type="InterPro" id="IPR004843">
    <property type="entry name" value="Calcineurin-like_PHP"/>
</dbReference>
<dbReference type="SMART" id="SM00156">
    <property type="entry name" value="PP2Ac"/>
    <property type="match status" value="1"/>
</dbReference>
<evidence type="ECO:0000313" key="5">
    <source>
        <dbReference type="Proteomes" id="UP001470230"/>
    </source>
</evidence>
<gene>
    <name evidence="4" type="ORF">M9Y10_024580</name>
</gene>
<evidence type="ECO:0000259" key="3">
    <source>
        <dbReference type="PROSITE" id="PS00125"/>
    </source>
</evidence>
<comment type="catalytic activity">
    <reaction evidence="1">
        <text>O-phospho-L-threonyl-[protein] + H2O = L-threonyl-[protein] + phosphate</text>
        <dbReference type="Rhea" id="RHEA:47004"/>
        <dbReference type="Rhea" id="RHEA-COMP:11060"/>
        <dbReference type="Rhea" id="RHEA-COMP:11605"/>
        <dbReference type="ChEBI" id="CHEBI:15377"/>
        <dbReference type="ChEBI" id="CHEBI:30013"/>
        <dbReference type="ChEBI" id="CHEBI:43474"/>
        <dbReference type="ChEBI" id="CHEBI:61977"/>
        <dbReference type="EC" id="3.1.3.16"/>
    </reaction>
</comment>
<feature type="compositionally biased region" description="Basic and acidic residues" evidence="2">
    <location>
        <begin position="486"/>
        <end position="495"/>
    </location>
</feature>
<feature type="region of interest" description="Disordered" evidence="2">
    <location>
        <begin position="483"/>
        <end position="506"/>
    </location>
</feature>
<dbReference type="EC" id="3.1.3.16" evidence="1"/>
<dbReference type="SUPFAM" id="SSF56300">
    <property type="entry name" value="Metallo-dependent phosphatases"/>
    <property type="match status" value="1"/>
</dbReference>
<feature type="domain" description="Serine/threonine specific protein phosphatases" evidence="3">
    <location>
        <begin position="130"/>
        <end position="135"/>
    </location>
</feature>
<dbReference type="EMBL" id="JAPFFF010000033">
    <property type="protein sequence ID" value="KAK8844364.1"/>
    <property type="molecule type" value="Genomic_DNA"/>
</dbReference>
<dbReference type="PRINTS" id="PR00114">
    <property type="entry name" value="STPHPHTASE"/>
</dbReference>
<comment type="caution">
    <text evidence="4">The sequence shown here is derived from an EMBL/GenBank/DDBJ whole genome shotgun (WGS) entry which is preliminary data.</text>
</comment>
<sequence length="506" mass="57961">MTVHASYVLMVCENLLSLTDDNLFLVGHQNTEDSHPIPSFDEKLLMNLCSDVINVLKIENNILKIDDDTFVVGDLHGNYHDLLRILNYASKTTHKIIFLGDYVDRGHFSIECITLLFSLKVMYPDKYFLLRGNHEFDCMCSQYGFKKAILNHHNPKKIEKIVSAPTINYFQSSQIYFKELLNIDNVEETTDNHGNSYFDDHSHYGCYRYTEKLYESFLDAFSYLPIAAIVNTDTLCIHGGLSPYLDKVEKIERFIQRPISNYDQNQLLIDLLWSDPSIENCDSFLENPRGKGKLFNCIATSTFLRNNNLQRIIRAHECVKNGIEFNFNDKCITVFSASSYNQDLGNKSGILKLHKKDNRIEPIIFKPFKRLIKCDTLYYKVQKFNDSNISKPLLSHFNIKSISSLKSMPNQAKSNKNAALLLHLPKNIIAGMPSNRKKGSCGRSLSFTTCSKLKNNSKSITPKNSLPCDISCFNNFKINEFGNENEDQKSSDDHVNLPSLNKSDQK</sequence>